<sequence length="65" mass="7926">MLQQNLEEDSDCIIQHQVKLNRLERYANQDFLLYTLWEKYISIGNYGYMLMGIQFQQIVQEEEHI</sequence>
<dbReference type="AlphaFoldDB" id="A0A8S1U5J8"/>
<dbReference type="Proteomes" id="UP000683925">
    <property type="component" value="Unassembled WGS sequence"/>
</dbReference>
<organism evidence="1 2">
    <name type="scientific">Paramecium octaurelia</name>
    <dbReference type="NCBI Taxonomy" id="43137"/>
    <lineage>
        <taxon>Eukaryota</taxon>
        <taxon>Sar</taxon>
        <taxon>Alveolata</taxon>
        <taxon>Ciliophora</taxon>
        <taxon>Intramacronucleata</taxon>
        <taxon>Oligohymenophorea</taxon>
        <taxon>Peniculida</taxon>
        <taxon>Parameciidae</taxon>
        <taxon>Paramecium</taxon>
    </lineage>
</organism>
<accession>A0A8S1U5J8</accession>
<evidence type="ECO:0000313" key="2">
    <source>
        <dbReference type="Proteomes" id="UP000683925"/>
    </source>
</evidence>
<evidence type="ECO:0000313" key="1">
    <source>
        <dbReference type="EMBL" id="CAD8160335.1"/>
    </source>
</evidence>
<reference evidence="1" key="1">
    <citation type="submission" date="2021-01" db="EMBL/GenBank/DDBJ databases">
        <authorList>
            <consortium name="Genoscope - CEA"/>
            <person name="William W."/>
        </authorList>
    </citation>
    <scope>NUCLEOTIDE SEQUENCE</scope>
</reference>
<keyword evidence="2" id="KW-1185">Reference proteome</keyword>
<protein>
    <submittedName>
        <fullName evidence="1">Uncharacterized protein</fullName>
    </submittedName>
</protein>
<dbReference type="EMBL" id="CAJJDP010000038">
    <property type="protein sequence ID" value="CAD8160335.1"/>
    <property type="molecule type" value="Genomic_DNA"/>
</dbReference>
<gene>
    <name evidence="1" type="ORF">POCTA_138.1.T0380120</name>
</gene>
<comment type="caution">
    <text evidence="1">The sequence shown here is derived from an EMBL/GenBank/DDBJ whole genome shotgun (WGS) entry which is preliminary data.</text>
</comment>
<name>A0A8S1U5J8_PAROT</name>
<proteinExistence type="predicted"/>